<dbReference type="SMART" id="SM00047">
    <property type="entry name" value="LYZ2"/>
    <property type="match status" value="1"/>
</dbReference>
<dbReference type="Proteomes" id="UP000619260">
    <property type="component" value="Unassembled WGS sequence"/>
</dbReference>
<dbReference type="InterPro" id="IPR051056">
    <property type="entry name" value="Glycosyl_Hydrolase_73"/>
</dbReference>
<dbReference type="NCBIfam" id="NF038016">
    <property type="entry name" value="sporang_Gsm"/>
    <property type="match status" value="1"/>
</dbReference>
<accession>A0A8J3YFR4</accession>
<evidence type="ECO:0000256" key="1">
    <source>
        <dbReference type="ARBA" id="ARBA00022801"/>
    </source>
</evidence>
<gene>
    <name evidence="4" type="ORF">Val02_01360</name>
</gene>
<dbReference type="PANTHER" id="PTHR33308">
    <property type="entry name" value="PEPTIDOGLYCAN HYDROLASE FLGJ"/>
    <property type="match status" value="1"/>
</dbReference>
<comment type="caution">
    <text evidence="4">The sequence shown here is derived from an EMBL/GenBank/DDBJ whole genome shotgun (WGS) entry which is preliminary data.</text>
</comment>
<dbReference type="InterPro" id="IPR008999">
    <property type="entry name" value="Actin-crosslinking"/>
</dbReference>
<dbReference type="SUPFAM" id="SSF50405">
    <property type="entry name" value="Actin-crosslinking proteins"/>
    <property type="match status" value="1"/>
</dbReference>
<dbReference type="RefSeq" id="WP_239151166.1">
    <property type="nucleotide sequence ID" value="NZ_BOPF01000002.1"/>
</dbReference>
<sequence length="337" mass="35629">MSRRTLTRLIATAAALFAGASFAPAPPAGATTAAASSGVVQAASLGTVGIRARANGRYAVAENGGTQSMLTNRQTIGAWEKFTVIGNADGTVSLAAGVNGRYVAAENAGRAPLIANRPAVGAWEKFTMLDNGDGSVSFKAQVNGMFVVAENAGNGVLVANRTAVGPWEKFEIVPADEPNGSMTNAEFIAAAAIGAQDSQREFGVPASVTIAQAILESGWGRSALSHFDKNYFGMKCFNQGKFANGCRTHNTDECTPLGQCFATSASFRTYATVTNSFRDHGYLLATAPRYAPAFQYVKQPDLFVAEMHKAGYATDPLYTQKLTALMAKYNLYRFDLK</sequence>
<protein>
    <recommendedName>
        <fullName evidence="3">Mannosyl-glycoprotein endo-beta-N-acetylglucosamidase-like domain-containing protein</fullName>
    </recommendedName>
</protein>
<evidence type="ECO:0000313" key="5">
    <source>
        <dbReference type="Proteomes" id="UP000619260"/>
    </source>
</evidence>
<keyword evidence="2" id="KW-0732">Signal</keyword>
<reference evidence="4" key="1">
    <citation type="submission" date="2021-01" db="EMBL/GenBank/DDBJ databases">
        <title>Whole genome shotgun sequence of Virgisporangium aliadipatigenens NBRC 105644.</title>
        <authorList>
            <person name="Komaki H."/>
            <person name="Tamura T."/>
        </authorList>
    </citation>
    <scope>NUCLEOTIDE SEQUENCE</scope>
    <source>
        <strain evidence="4">NBRC 105644</strain>
    </source>
</reference>
<dbReference type="Pfam" id="PF01832">
    <property type="entry name" value="Glucosaminidase"/>
    <property type="match status" value="1"/>
</dbReference>
<proteinExistence type="predicted"/>
<dbReference type="PANTHER" id="PTHR33308:SF9">
    <property type="entry name" value="PEPTIDOGLYCAN HYDROLASE FLGJ"/>
    <property type="match status" value="1"/>
</dbReference>
<dbReference type="PRINTS" id="PR01002">
    <property type="entry name" value="FLGFLGJ"/>
</dbReference>
<dbReference type="CDD" id="cd00257">
    <property type="entry name" value="beta-trefoil_FSCN-like"/>
    <property type="match status" value="1"/>
</dbReference>
<keyword evidence="5" id="KW-1185">Reference proteome</keyword>
<dbReference type="Gene3D" id="2.80.10.50">
    <property type="match status" value="2"/>
</dbReference>
<dbReference type="AlphaFoldDB" id="A0A8J3YFR4"/>
<dbReference type="Gene3D" id="1.10.530.10">
    <property type="match status" value="1"/>
</dbReference>
<organism evidence="4 5">
    <name type="scientific">Virgisporangium aliadipatigenens</name>
    <dbReference type="NCBI Taxonomy" id="741659"/>
    <lineage>
        <taxon>Bacteria</taxon>
        <taxon>Bacillati</taxon>
        <taxon>Actinomycetota</taxon>
        <taxon>Actinomycetes</taxon>
        <taxon>Micromonosporales</taxon>
        <taxon>Micromonosporaceae</taxon>
        <taxon>Virgisporangium</taxon>
    </lineage>
</organism>
<evidence type="ECO:0000313" key="4">
    <source>
        <dbReference type="EMBL" id="GIJ43250.1"/>
    </source>
</evidence>
<evidence type="ECO:0000256" key="2">
    <source>
        <dbReference type="SAM" id="SignalP"/>
    </source>
</evidence>
<keyword evidence="1" id="KW-0378">Hydrolase</keyword>
<evidence type="ECO:0000259" key="3">
    <source>
        <dbReference type="SMART" id="SM00047"/>
    </source>
</evidence>
<dbReference type="GO" id="GO:0004040">
    <property type="term" value="F:amidase activity"/>
    <property type="evidence" value="ECO:0007669"/>
    <property type="project" value="InterPro"/>
</dbReference>
<name>A0A8J3YFR4_9ACTN</name>
<dbReference type="Gene3D" id="4.10.80.30">
    <property type="entry name" value="DNA polymerase, domain 6"/>
    <property type="match status" value="1"/>
</dbReference>
<dbReference type="InterPro" id="IPR002901">
    <property type="entry name" value="MGlyc_endo_b_GlcNAc-like_dom"/>
</dbReference>
<feature type="signal peptide" evidence="2">
    <location>
        <begin position="1"/>
        <end position="23"/>
    </location>
</feature>
<dbReference type="EMBL" id="BOPF01000002">
    <property type="protein sequence ID" value="GIJ43250.1"/>
    <property type="molecule type" value="Genomic_DNA"/>
</dbReference>
<feature type="domain" description="Mannosyl-glycoprotein endo-beta-N-acetylglucosamidase-like" evidence="3">
    <location>
        <begin position="176"/>
        <end position="335"/>
    </location>
</feature>
<feature type="chain" id="PRO_5039014271" description="Mannosyl-glycoprotein endo-beta-N-acetylglucosamidase-like domain-containing protein" evidence="2">
    <location>
        <begin position="24"/>
        <end position="337"/>
    </location>
</feature>